<dbReference type="AlphaFoldDB" id="A0A6C0IAE9"/>
<feature type="transmembrane region" description="Helical" evidence="1">
    <location>
        <begin position="35"/>
        <end position="55"/>
    </location>
</feature>
<organism evidence="2">
    <name type="scientific">viral metagenome</name>
    <dbReference type="NCBI Taxonomy" id="1070528"/>
    <lineage>
        <taxon>unclassified sequences</taxon>
        <taxon>metagenomes</taxon>
        <taxon>organismal metagenomes</taxon>
    </lineage>
</organism>
<feature type="transmembrane region" description="Helical" evidence="1">
    <location>
        <begin position="6"/>
        <end position="23"/>
    </location>
</feature>
<accession>A0A6C0IAE9</accession>
<name>A0A6C0IAE9_9ZZZZ</name>
<evidence type="ECO:0000313" key="2">
    <source>
        <dbReference type="EMBL" id="QHT90011.1"/>
    </source>
</evidence>
<proteinExistence type="predicted"/>
<evidence type="ECO:0000256" key="1">
    <source>
        <dbReference type="SAM" id="Phobius"/>
    </source>
</evidence>
<keyword evidence="1" id="KW-0812">Transmembrane</keyword>
<dbReference type="EMBL" id="MN740152">
    <property type="protein sequence ID" value="QHT90011.1"/>
    <property type="molecule type" value="Genomic_DNA"/>
</dbReference>
<sequence length="108" mass="12212">MKSYHIFFAILKIGILVQFALILMNKQTVNSKIYIITKILFKISIGIFIDVLMFHQKIDGLLLEDKVVISFAGALLVFDACANDIPDLLRLYGIHVFDSTKTKSLIHA</sequence>
<keyword evidence="1" id="KW-0472">Membrane</keyword>
<keyword evidence="1" id="KW-1133">Transmembrane helix</keyword>
<protein>
    <submittedName>
        <fullName evidence="2">Uncharacterized protein</fullName>
    </submittedName>
</protein>
<reference evidence="2" key="1">
    <citation type="journal article" date="2020" name="Nature">
        <title>Giant virus diversity and host interactions through global metagenomics.</title>
        <authorList>
            <person name="Schulz F."/>
            <person name="Roux S."/>
            <person name="Paez-Espino D."/>
            <person name="Jungbluth S."/>
            <person name="Walsh D.A."/>
            <person name="Denef V.J."/>
            <person name="McMahon K.D."/>
            <person name="Konstantinidis K.T."/>
            <person name="Eloe-Fadrosh E.A."/>
            <person name="Kyrpides N.C."/>
            <person name="Woyke T."/>
        </authorList>
    </citation>
    <scope>NUCLEOTIDE SEQUENCE</scope>
    <source>
        <strain evidence="2">GVMAG-M-3300023184-62</strain>
    </source>
</reference>